<evidence type="ECO:0000313" key="2">
    <source>
        <dbReference type="Proteomes" id="UP000236732"/>
    </source>
</evidence>
<gene>
    <name evidence="1" type="ORF">SAMN05444920_102705</name>
</gene>
<dbReference type="EMBL" id="FNVT01000002">
    <property type="protein sequence ID" value="SEG35987.1"/>
    <property type="molecule type" value="Genomic_DNA"/>
</dbReference>
<reference evidence="1 2" key="1">
    <citation type="submission" date="2016-10" db="EMBL/GenBank/DDBJ databases">
        <authorList>
            <person name="de Groot N.N."/>
        </authorList>
    </citation>
    <scope>NUCLEOTIDE SEQUENCE [LARGE SCALE GENOMIC DNA]</scope>
    <source>
        <strain evidence="1 2">CGMCC 4.7037</strain>
    </source>
</reference>
<organism evidence="1 2">
    <name type="scientific">Nonomuraea solani</name>
    <dbReference type="NCBI Taxonomy" id="1144553"/>
    <lineage>
        <taxon>Bacteria</taxon>
        <taxon>Bacillati</taxon>
        <taxon>Actinomycetota</taxon>
        <taxon>Actinomycetes</taxon>
        <taxon>Streptosporangiales</taxon>
        <taxon>Streptosporangiaceae</taxon>
        <taxon>Nonomuraea</taxon>
    </lineage>
</organism>
<name>A0A1H5ZK13_9ACTN</name>
<accession>A0A1H5ZK13</accession>
<proteinExistence type="predicted"/>
<sequence length="97" mass="10989">MINLQVRGDGPEVMARTEHGLPWSDALANLDRARFPMFGHLIPYGDTIFNHRQIDTLLEELPRLPAGLISDAFAQALRELCGFAQEAPHRYLWFVGD</sequence>
<keyword evidence="2" id="KW-1185">Reference proteome</keyword>
<dbReference type="AlphaFoldDB" id="A0A1H5ZK13"/>
<dbReference type="Proteomes" id="UP000236732">
    <property type="component" value="Unassembled WGS sequence"/>
</dbReference>
<protein>
    <submittedName>
        <fullName evidence="1">Uncharacterized protein</fullName>
    </submittedName>
</protein>
<dbReference type="RefSeq" id="WP_200823849.1">
    <property type="nucleotide sequence ID" value="NZ_FNVT01000002.1"/>
</dbReference>
<evidence type="ECO:0000313" key="1">
    <source>
        <dbReference type="EMBL" id="SEG35987.1"/>
    </source>
</evidence>